<comment type="similarity">
    <text evidence="1">Belongs to the WASH1 family.</text>
</comment>
<dbReference type="GO" id="GO:0042147">
    <property type="term" value="P:retrograde transport, endosome to Golgi"/>
    <property type="evidence" value="ECO:0007669"/>
    <property type="project" value="TreeGrafter"/>
</dbReference>
<evidence type="ECO:0000256" key="2">
    <source>
        <dbReference type="ARBA" id="ARBA00023203"/>
    </source>
</evidence>
<evidence type="ECO:0000313" key="5">
    <source>
        <dbReference type="EMBL" id="CAG9855379.1"/>
    </source>
</evidence>
<dbReference type="InterPro" id="IPR003124">
    <property type="entry name" value="WH2_dom"/>
</dbReference>
<feature type="region of interest" description="Disordered" evidence="3">
    <location>
        <begin position="405"/>
        <end position="449"/>
    </location>
</feature>
<dbReference type="AlphaFoldDB" id="A0A9N9XKQ2"/>
<dbReference type="GO" id="GO:0034314">
    <property type="term" value="P:Arp2/3 complex-mediated actin nucleation"/>
    <property type="evidence" value="ECO:0007669"/>
    <property type="project" value="InterPro"/>
</dbReference>
<proteinExistence type="inferred from homology"/>
<dbReference type="InterPro" id="IPR028290">
    <property type="entry name" value="WASH1"/>
</dbReference>
<organism evidence="5 6">
    <name type="scientific">Phyllotreta striolata</name>
    <name type="common">Striped flea beetle</name>
    <name type="synonym">Crioceris striolata</name>
    <dbReference type="NCBI Taxonomy" id="444603"/>
    <lineage>
        <taxon>Eukaryota</taxon>
        <taxon>Metazoa</taxon>
        <taxon>Ecdysozoa</taxon>
        <taxon>Arthropoda</taxon>
        <taxon>Hexapoda</taxon>
        <taxon>Insecta</taxon>
        <taxon>Pterygota</taxon>
        <taxon>Neoptera</taxon>
        <taxon>Endopterygota</taxon>
        <taxon>Coleoptera</taxon>
        <taxon>Polyphaga</taxon>
        <taxon>Cucujiformia</taxon>
        <taxon>Chrysomeloidea</taxon>
        <taxon>Chrysomelidae</taxon>
        <taxon>Galerucinae</taxon>
        <taxon>Alticini</taxon>
        <taxon>Phyllotreta</taxon>
    </lineage>
</organism>
<feature type="region of interest" description="Disordered" evidence="3">
    <location>
        <begin position="362"/>
        <end position="390"/>
    </location>
</feature>
<keyword evidence="6" id="KW-1185">Reference proteome</keyword>
<dbReference type="GO" id="GO:0055037">
    <property type="term" value="C:recycling endosome"/>
    <property type="evidence" value="ECO:0007669"/>
    <property type="project" value="TreeGrafter"/>
</dbReference>
<feature type="compositionally biased region" description="Low complexity" evidence="3">
    <location>
        <begin position="336"/>
        <end position="348"/>
    </location>
</feature>
<dbReference type="GO" id="GO:0003779">
    <property type="term" value="F:actin binding"/>
    <property type="evidence" value="ECO:0007669"/>
    <property type="project" value="UniProtKB-KW"/>
</dbReference>
<feature type="domain" description="WH2" evidence="4">
    <location>
        <begin position="351"/>
        <end position="373"/>
    </location>
</feature>
<keyword evidence="2" id="KW-0009">Actin-binding</keyword>
<feature type="region of interest" description="Disordered" evidence="3">
    <location>
        <begin position="295"/>
        <end position="314"/>
    </location>
</feature>
<sequence>MDSKYVVPVITHNLHKQETIVQIAEVLDHLANVSEGIFAQINKRLELNRAKLSDISGRVDVVNKKINKLRGAKKATQVFSSSKYPASDVYKEYVSTFSDAPPIEIKRHPVKYKSVPAAQGPLEKLQFFHVNIHKPNDIKLHGLGDAPRSIEFVNDLLLYNSGTNLYKDFVTDHASNTPQQITIVEENESEIGAAPKSISERSIQSKTQKQSYFYTPQIGEVPTLDVPLDLPDLPGIANDLHYDNELNSSIAPSADITPSIFELDFHTSQNLPTIPQDDEEDKEPNISIAELPPVPEIHVPDASPSTPNVPSVVEEKKPVDIQLVEEPKSSIEKAPAKSSATTAALPPADDLRSSLMEAIRNAGGSGKAKLKTVDKNNGQPVTKGAQGGDLMTDLHNKLFMRRKGISGAKQSQENGIDADSTLSRIAAMIPPPEPSNDPDSTSNDEEWEE</sequence>
<name>A0A9N9XKQ2_PHYSR</name>
<dbReference type="PROSITE" id="PS51082">
    <property type="entry name" value="WH2"/>
    <property type="match status" value="1"/>
</dbReference>
<dbReference type="OrthoDB" id="307871at2759"/>
<evidence type="ECO:0000256" key="1">
    <source>
        <dbReference type="ARBA" id="ARBA00005602"/>
    </source>
</evidence>
<dbReference type="Pfam" id="PF11945">
    <property type="entry name" value="WASH_WAHD"/>
    <property type="match status" value="1"/>
</dbReference>
<dbReference type="GO" id="GO:0006887">
    <property type="term" value="P:exocytosis"/>
    <property type="evidence" value="ECO:0007669"/>
    <property type="project" value="TreeGrafter"/>
</dbReference>
<accession>A0A9N9XKQ2</accession>
<dbReference type="GO" id="GO:0043015">
    <property type="term" value="F:gamma-tubulin binding"/>
    <property type="evidence" value="ECO:0007669"/>
    <property type="project" value="TreeGrafter"/>
</dbReference>
<dbReference type="GO" id="GO:0043014">
    <property type="term" value="F:alpha-tubulin binding"/>
    <property type="evidence" value="ECO:0007669"/>
    <property type="project" value="InterPro"/>
</dbReference>
<dbReference type="EMBL" id="OU900103">
    <property type="protein sequence ID" value="CAG9855379.1"/>
    <property type="molecule type" value="Genomic_DNA"/>
</dbReference>
<dbReference type="GO" id="GO:0005829">
    <property type="term" value="C:cytosol"/>
    <property type="evidence" value="ECO:0007669"/>
    <property type="project" value="GOC"/>
</dbReference>
<feature type="region of interest" description="Disordered" evidence="3">
    <location>
        <begin position="328"/>
        <end position="349"/>
    </location>
</feature>
<evidence type="ECO:0000256" key="3">
    <source>
        <dbReference type="SAM" id="MobiDB-lite"/>
    </source>
</evidence>
<reference evidence="5" key="1">
    <citation type="submission" date="2022-01" db="EMBL/GenBank/DDBJ databases">
        <authorList>
            <person name="King R."/>
        </authorList>
    </citation>
    <scope>NUCLEOTIDE SEQUENCE</scope>
</reference>
<protein>
    <recommendedName>
        <fullName evidence="4">WH2 domain-containing protein</fullName>
    </recommendedName>
</protein>
<evidence type="ECO:0000259" key="4">
    <source>
        <dbReference type="PROSITE" id="PS51082"/>
    </source>
</evidence>
<dbReference type="Proteomes" id="UP001153712">
    <property type="component" value="Chromosome 10"/>
</dbReference>
<dbReference type="PANTHER" id="PTHR23331:SF1">
    <property type="entry name" value="WASH COMPLEX SUBUNIT 1"/>
    <property type="match status" value="1"/>
</dbReference>
<evidence type="ECO:0000313" key="6">
    <source>
        <dbReference type="Proteomes" id="UP001153712"/>
    </source>
</evidence>
<gene>
    <name evidence="5" type="ORF">PHYEVI_LOCUS1830</name>
</gene>
<dbReference type="GO" id="GO:0071203">
    <property type="term" value="C:WASH complex"/>
    <property type="evidence" value="ECO:0007669"/>
    <property type="project" value="InterPro"/>
</dbReference>
<dbReference type="PANTHER" id="PTHR23331">
    <property type="entry name" value="CXYORF1"/>
    <property type="match status" value="1"/>
</dbReference>
<dbReference type="InterPro" id="IPR021854">
    <property type="entry name" value="WASH1_WAHD"/>
</dbReference>
<dbReference type="GO" id="GO:0005769">
    <property type="term" value="C:early endosome"/>
    <property type="evidence" value="ECO:0007669"/>
    <property type="project" value="InterPro"/>
</dbReference>
<dbReference type="GO" id="GO:0032456">
    <property type="term" value="P:endocytic recycling"/>
    <property type="evidence" value="ECO:0007669"/>
    <property type="project" value="TreeGrafter"/>
</dbReference>